<evidence type="ECO:0000313" key="2">
    <source>
        <dbReference type="Proteomes" id="UP000800082"/>
    </source>
</evidence>
<dbReference type="GeneID" id="54351598"/>
<accession>A0A6A5RAJ2</accession>
<evidence type="ECO:0000313" key="1">
    <source>
        <dbReference type="EMBL" id="KAF1924329.1"/>
    </source>
</evidence>
<dbReference type="EMBL" id="ML978995">
    <property type="protein sequence ID" value="KAF1924329.1"/>
    <property type="molecule type" value="Genomic_DNA"/>
</dbReference>
<dbReference type="Proteomes" id="UP000800082">
    <property type="component" value="Unassembled WGS sequence"/>
</dbReference>
<organism evidence="1 2">
    <name type="scientific">Didymella exigua CBS 183.55</name>
    <dbReference type="NCBI Taxonomy" id="1150837"/>
    <lineage>
        <taxon>Eukaryota</taxon>
        <taxon>Fungi</taxon>
        <taxon>Dikarya</taxon>
        <taxon>Ascomycota</taxon>
        <taxon>Pezizomycotina</taxon>
        <taxon>Dothideomycetes</taxon>
        <taxon>Pleosporomycetidae</taxon>
        <taxon>Pleosporales</taxon>
        <taxon>Pleosporineae</taxon>
        <taxon>Didymellaceae</taxon>
        <taxon>Didymella</taxon>
    </lineage>
</organism>
<keyword evidence="2" id="KW-1185">Reference proteome</keyword>
<name>A0A6A5RAJ2_9PLEO</name>
<proteinExistence type="predicted"/>
<protein>
    <submittedName>
        <fullName evidence="1">Uncharacterized protein</fullName>
    </submittedName>
</protein>
<sequence length="59" mass="6501">MVRDDEPDVSSGRRGSVSGVCCDCEFILPTSTPQVLYPDVTAPLGRFRQEPSGMQQDNR</sequence>
<dbReference type="RefSeq" id="XP_033444582.1">
    <property type="nucleotide sequence ID" value="XM_033593930.1"/>
</dbReference>
<gene>
    <name evidence="1" type="ORF">M421DRAFT_424966</name>
</gene>
<reference evidence="1" key="1">
    <citation type="journal article" date="2020" name="Stud. Mycol.">
        <title>101 Dothideomycetes genomes: a test case for predicting lifestyles and emergence of pathogens.</title>
        <authorList>
            <person name="Haridas S."/>
            <person name="Albert R."/>
            <person name="Binder M."/>
            <person name="Bloem J."/>
            <person name="Labutti K."/>
            <person name="Salamov A."/>
            <person name="Andreopoulos B."/>
            <person name="Baker S."/>
            <person name="Barry K."/>
            <person name="Bills G."/>
            <person name="Bluhm B."/>
            <person name="Cannon C."/>
            <person name="Castanera R."/>
            <person name="Culley D."/>
            <person name="Daum C."/>
            <person name="Ezra D."/>
            <person name="Gonzalez J."/>
            <person name="Henrissat B."/>
            <person name="Kuo A."/>
            <person name="Liang C."/>
            <person name="Lipzen A."/>
            <person name="Lutzoni F."/>
            <person name="Magnuson J."/>
            <person name="Mondo S."/>
            <person name="Nolan M."/>
            <person name="Ohm R."/>
            <person name="Pangilinan J."/>
            <person name="Park H.-J."/>
            <person name="Ramirez L."/>
            <person name="Alfaro M."/>
            <person name="Sun H."/>
            <person name="Tritt A."/>
            <person name="Yoshinaga Y."/>
            <person name="Zwiers L.-H."/>
            <person name="Turgeon B."/>
            <person name="Goodwin S."/>
            <person name="Spatafora J."/>
            <person name="Crous P."/>
            <person name="Grigoriev I."/>
        </authorList>
    </citation>
    <scope>NUCLEOTIDE SEQUENCE</scope>
    <source>
        <strain evidence="1">CBS 183.55</strain>
    </source>
</reference>
<dbReference type="AlphaFoldDB" id="A0A6A5RAJ2"/>